<evidence type="ECO:0000313" key="3">
    <source>
        <dbReference type="Proteomes" id="UP000002640"/>
    </source>
</evidence>
<evidence type="ECO:0000313" key="2">
    <source>
        <dbReference type="EMBL" id="EGZ12073.1"/>
    </source>
</evidence>
<dbReference type="AlphaFoldDB" id="G4ZYP0"/>
<dbReference type="KEGG" id="psoj:PHYSODRAFT_317345"/>
<reference evidence="2 3" key="1">
    <citation type="journal article" date="2006" name="Science">
        <title>Phytophthora genome sequences uncover evolutionary origins and mechanisms of pathogenesis.</title>
        <authorList>
            <person name="Tyler B.M."/>
            <person name="Tripathy S."/>
            <person name="Zhang X."/>
            <person name="Dehal P."/>
            <person name="Jiang R.H."/>
            <person name="Aerts A."/>
            <person name="Arredondo F.D."/>
            <person name="Baxter L."/>
            <person name="Bensasson D."/>
            <person name="Beynon J.L."/>
            <person name="Chapman J."/>
            <person name="Damasceno C.M."/>
            <person name="Dorrance A.E."/>
            <person name="Dou D."/>
            <person name="Dickerman A.W."/>
            <person name="Dubchak I.L."/>
            <person name="Garbelotto M."/>
            <person name="Gijzen M."/>
            <person name="Gordon S.G."/>
            <person name="Govers F."/>
            <person name="Grunwald N.J."/>
            <person name="Huang W."/>
            <person name="Ivors K.L."/>
            <person name="Jones R.W."/>
            <person name="Kamoun S."/>
            <person name="Krampis K."/>
            <person name="Lamour K.H."/>
            <person name="Lee M.K."/>
            <person name="McDonald W.H."/>
            <person name="Medina M."/>
            <person name="Meijer H.J."/>
            <person name="Nordberg E.K."/>
            <person name="Maclean D.J."/>
            <person name="Ospina-Giraldo M.D."/>
            <person name="Morris P.F."/>
            <person name="Phuntumart V."/>
            <person name="Putnam N.H."/>
            <person name="Rash S."/>
            <person name="Rose J.K."/>
            <person name="Sakihama Y."/>
            <person name="Salamov A.A."/>
            <person name="Savidor A."/>
            <person name="Scheuring C.F."/>
            <person name="Smith B.M."/>
            <person name="Sobral B.W."/>
            <person name="Terry A."/>
            <person name="Torto-Alalibo T.A."/>
            <person name="Win J."/>
            <person name="Xu Z."/>
            <person name="Zhang H."/>
            <person name="Grigoriev I.V."/>
            <person name="Rokhsar D.S."/>
            <person name="Boore J.L."/>
        </authorList>
    </citation>
    <scope>NUCLEOTIDE SEQUENCE [LARGE SCALE GENOMIC DNA]</scope>
    <source>
        <strain evidence="2 3">P6497</strain>
    </source>
</reference>
<accession>G4ZYP0</accession>
<gene>
    <name evidence="2" type="ORF">PHYSODRAFT_317345</name>
</gene>
<dbReference type="OMA" id="HERFKFA"/>
<keyword evidence="3" id="KW-1185">Reference proteome</keyword>
<dbReference type="Proteomes" id="UP000002640">
    <property type="component" value="Unassembled WGS sequence"/>
</dbReference>
<dbReference type="InParanoid" id="G4ZYP0"/>
<dbReference type="RefSeq" id="XP_009532406.1">
    <property type="nucleotide sequence ID" value="XM_009534111.1"/>
</dbReference>
<dbReference type="GeneID" id="20644064"/>
<dbReference type="EMBL" id="JH159157">
    <property type="protein sequence ID" value="EGZ12073.1"/>
    <property type="molecule type" value="Genomic_DNA"/>
</dbReference>
<protein>
    <submittedName>
        <fullName evidence="2">Uncharacterized protein</fullName>
    </submittedName>
</protein>
<evidence type="ECO:0000256" key="1">
    <source>
        <dbReference type="SAM" id="MobiDB-lite"/>
    </source>
</evidence>
<feature type="region of interest" description="Disordered" evidence="1">
    <location>
        <begin position="415"/>
        <end position="447"/>
    </location>
</feature>
<name>G4ZYP0_PHYSP</name>
<organism evidence="2 3">
    <name type="scientific">Phytophthora sojae (strain P6497)</name>
    <name type="common">Soybean stem and root rot agent</name>
    <name type="synonym">Phytophthora megasperma f. sp. glycines</name>
    <dbReference type="NCBI Taxonomy" id="1094619"/>
    <lineage>
        <taxon>Eukaryota</taxon>
        <taxon>Sar</taxon>
        <taxon>Stramenopiles</taxon>
        <taxon>Oomycota</taxon>
        <taxon>Peronosporomycetes</taxon>
        <taxon>Peronosporales</taxon>
        <taxon>Peronosporaceae</taxon>
        <taxon>Phytophthora</taxon>
    </lineage>
</organism>
<sequence>MTARYKPKLVKFMTYKNGVNYSSDHTFSMEELLDITPDHVCRWMNELTYGSPEPSDDMRPVHRRSSTLEFSKKAISTVMPRVNSTWDPVTQRDNPTRSDAVNKLIKRVKKFEVRREGAESKARRSVEFDEFMNLLLLVRTKWGRVETAIMVSSVLTLQWHIVARIDDMMKLQFANISPNSQYPSTLLFQMRWSKIIHEERDAPEQIVLGSMDPKMCVLLNIAVNIEATPNVSSSEFIYGNPKDGDRTVRRFLGDIVKDTAFKKMKTGKLGTHSLRKGAATYATRCGMVWSMHISITQPYPDACTAAALTGPAGPCFYRLKDDIGCVSLALLVDEIAPMIKQIMGEAVAQTLALPLLWAALEPADNYKYILLPDKLKRKIVQAYTNAGGSTDLNPVEREEFYVLGDGSQLSLITIDSSDSNDQPESAVVSGHQGPHPVSRRSGGEGTRREFAALHSQLAAGRRYMAEVMSEVQRLRHETQREMQKVQAILRRVAMQPVIRRENTPVTVVSEPLANAASPPSRLQVSTARLSKRPKDLFELWHEFQFGCCGLKPAKNFTPIERGANKFAYSRRKAFWDVVANLVRLAMLRSTKQLSVSSILAALRADRKRGGHPSLRS</sequence>
<proteinExistence type="predicted"/>